<evidence type="ECO:0000256" key="3">
    <source>
        <dbReference type="ARBA" id="ARBA00005046"/>
    </source>
</evidence>
<evidence type="ECO:0000256" key="1">
    <source>
        <dbReference type="ARBA" id="ARBA00001946"/>
    </source>
</evidence>
<dbReference type="Gene3D" id="3.90.105.10">
    <property type="entry name" value="Molybdopterin biosynthesis moea protein, domain 2"/>
    <property type="match status" value="1"/>
</dbReference>
<dbReference type="SUPFAM" id="SSF63867">
    <property type="entry name" value="MoeA C-terminal domain-like"/>
    <property type="match status" value="1"/>
</dbReference>
<evidence type="ECO:0000256" key="11">
    <source>
        <dbReference type="RuleBase" id="RU365090"/>
    </source>
</evidence>
<dbReference type="InterPro" id="IPR001453">
    <property type="entry name" value="MoaB/Mog_dom"/>
</dbReference>
<organism evidence="13 14">
    <name type="scientific">Mesorhizobium plurifarium</name>
    <dbReference type="NCBI Taxonomy" id="69974"/>
    <lineage>
        <taxon>Bacteria</taxon>
        <taxon>Pseudomonadati</taxon>
        <taxon>Pseudomonadota</taxon>
        <taxon>Alphaproteobacteria</taxon>
        <taxon>Hyphomicrobiales</taxon>
        <taxon>Phyllobacteriaceae</taxon>
        <taxon>Mesorhizobium</taxon>
    </lineage>
</organism>
<keyword evidence="14" id="KW-1185">Reference proteome</keyword>
<name>A0A090DGF4_MESPL</name>
<evidence type="ECO:0000256" key="7">
    <source>
        <dbReference type="ARBA" id="ARBA00022723"/>
    </source>
</evidence>
<dbReference type="Gene3D" id="2.40.340.10">
    <property type="entry name" value="MoeA, C-terminal, domain IV"/>
    <property type="match status" value="1"/>
</dbReference>
<dbReference type="InterPro" id="IPR005111">
    <property type="entry name" value="MoeA_C_domain_IV"/>
</dbReference>
<dbReference type="SMART" id="SM00852">
    <property type="entry name" value="MoCF_biosynth"/>
    <property type="match status" value="1"/>
</dbReference>
<dbReference type="Proteomes" id="UP000045285">
    <property type="component" value="Unassembled WGS sequence"/>
</dbReference>
<dbReference type="GO" id="GO:0006777">
    <property type="term" value="P:Mo-molybdopterin cofactor biosynthetic process"/>
    <property type="evidence" value="ECO:0007669"/>
    <property type="project" value="UniProtKB-UniRule"/>
</dbReference>
<evidence type="ECO:0000256" key="8">
    <source>
        <dbReference type="ARBA" id="ARBA00022842"/>
    </source>
</evidence>
<evidence type="ECO:0000256" key="10">
    <source>
        <dbReference type="ARBA" id="ARBA00047317"/>
    </source>
</evidence>
<dbReference type="Gene3D" id="3.40.980.10">
    <property type="entry name" value="MoaB/Mog-like domain"/>
    <property type="match status" value="1"/>
</dbReference>
<comment type="catalytic activity">
    <reaction evidence="10">
        <text>adenylyl-molybdopterin + molybdate = Mo-molybdopterin + AMP + H(+)</text>
        <dbReference type="Rhea" id="RHEA:35047"/>
        <dbReference type="ChEBI" id="CHEBI:15378"/>
        <dbReference type="ChEBI" id="CHEBI:36264"/>
        <dbReference type="ChEBI" id="CHEBI:62727"/>
        <dbReference type="ChEBI" id="CHEBI:71302"/>
        <dbReference type="ChEBI" id="CHEBI:456215"/>
        <dbReference type="EC" id="2.10.1.1"/>
    </reaction>
</comment>
<evidence type="ECO:0000256" key="2">
    <source>
        <dbReference type="ARBA" id="ARBA00002901"/>
    </source>
</evidence>
<evidence type="ECO:0000256" key="9">
    <source>
        <dbReference type="ARBA" id="ARBA00023150"/>
    </source>
</evidence>
<dbReference type="PANTHER" id="PTHR10192:SF5">
    <property type="entry name" value="GEPHYRIN"/>
    <property type="match status" value="1"/>
</dbReference>
<comment type="cofactor">
    <cofactor evidence="1 11">
        <name>Mg(2+)</name>
        <dbReference type="ChEBI" id="CHEBI:18420"/>
    </cofactor>
</comment>
<evidence type="ECO:0000313" key="14">
    <source>
        <dbReference type="Proteomes" id="UP000045285"/>
    </source>
</evidence>
<dbReference type="GO" id="GO:0005829">
    <property type="term" value="C:cytosol"/>
    <property type="evidence" value="ECO:0007669"/>
    <property type="project" value="TreeGrafter"/>
</dbReference>
<feature type="domain" description="MoaB/Mog" evidence="12">
    <location>
        <begin position="178"/>
        <end position="317"/>
    </location>
</feature>
<dbReference type="FunFam" id="3.40.980.10:FF:000004">
    <property type="entry name" value="Molybdopterin molybdenumtransferase"/>
    <property type="match status" value="1"/>
</dbReference>
<evidence type="ECO:0000313" key="13">
    <source>
        <dbReference type="EMBL" id="CDX14846.1"/>
    </source>
</evidence>
<evidence type="ECO:0000259" key="12">
    <source>
        <dbReference type="SMART" id="SM00852"/>
    </source>
</evidence>
<dbReference type="EMBL" id="CCMZ01000008">
    <property type="protein sequence ID" value="CDX14846.1"/>
    <property type="molecule type" value="Genomic_DNA"/>
</dbReference>
<dbReference type="AlphaFoldDB" id="A0A090DGF4"/>
<dbReference type="SUPFAM" id="SSF53218">
    <property type="entry name" value="Molybdenum cofactor biosynthesis proteins"/>
    <property type="match status" value="1"/>
</dbReference>
<dbReference type="PANTHER" id="PTHR10192">
    <property type="entry name" value="MOLYBDOPTERIN BIOSYNTHESIS PROTEIN"/>
    <property type="match status" value="1"/>
</dbReference>
<dbReference type="GO" id="GO:0046872">
    <property type="term" value="F:metal ion binding"/>
    <property type="evidence" value="ECO:0007669"/>
    <property type="project" value="UniProtKB-UniRule"/>
</dbReference>
<dbReference type="STRING" id="69974.MPLDJ20_240118"/>
<evidence type="ECO:0000256" key="5">
    <source>
        <dbReference type="ARBA" id="ARBA00022505"/>
    </source>
</evidence>
<dbReference type="CDD" id="cd00887">
    <property type="entry name" value="MoeA"/>
    <property type="match status" value="1"/>
</dbReference>
<evidence type="ECO:0000256" key="6">
    <source>
        <dbReference type="ARBA" id="ARBA00022679"/>
    </source>
</evidence>
<dbReference type="PROSITE" id="PS01079">
    <property type="entry name" value="MOCF_BIOSYNTHESIS_2"/>
    <property type="match status" value="1"/>
</dbReference>
<dbReference type="InterPro" id="IPR008284">
    <property type="entry name" value="MoCF_biosynth_CS"/>
</dbReference>
<protein>
    <recommendedName>
        <fullName evidence="11">Molybdopterin molybdenumtransferase</fullName>
        <ecNumber evidence="11">2.10.1.1</ecNumber>
    </recommendedName>
</protein>
<keyword evidence="7 11" id="KW-0479">Metal-binding</keyword>
<dbReference type="Pfam" id="PF00994">
    <property type="entry name" value="MoCF_biosynth"/>
    <property type="match status" value="1"/>
</dbReference>
<dbReference type="InterPro" id="IPR036425">
    <property type="entry name" value="MoaB/Mog-like_dom_sf"/>
</dbReference>
<proteinExistence type="inferred from homology"/>
<comment type="similarity">
    <text evidence="4 11">Belongs to the MoeA family.</text>
</comment>
<reference evidence="14" key="1">
    <citation type="submission" date="2014-08" db="EMBL/GenBank/DDBJ databases">
        <authorList>
            <person name="Moulin L."/>
        </authorList>
    </citation>
    <scope>NUCLEOTIDE SEQUENCE [LARGE SCALE GENOMIC DNA]</scope>
</reference>
<dbReference type="SUPFAM" id="SSF63882">
    <property type="entry name" value="MoeA N-terminal region -like"/>
    <property type="match status" value="1"/>
</dbReference>
<keyword evidence="9 11" id="KW-0501">Molybdenum cofactor biosynthesis</keyword>
<dbReference type="UniPathway" id="UPA00344"/>
<keyword evidence="8 11" id="KW-0460">Magnesium</keyword>
<comment type="pathway">
    <text evidence="3 11">Cofactor biosynthesis; molybdopterin biosynthesis.</text>
</comment>
<dbReference type="FunFam" id="2.170.190.11:FF:000001">
    <property type="entry name" value="Molybdopterin molybdenumtransferase"/>
    <property type="match status" value="1"/>
</dbReference>
<accession>A0A090DGF4</accession>
<evidence type="ECO:0000256" key="4">
    <source>
        <dbReference type="ARBA" id="ARBA00010763"/>
    </source>
</evidence>
<dbReference type="GO" id="GO:0061599">
    <property type="term" value="F:molybdopterin molybdotransferase activity"/>
    <property type="evidence" value="ECO:0007669"/>
    <property type="project" value="UniProtKB-UniRule"/>
</dbReference>
<keyword evidence="5 11" id="KW-0500">Molybdenum</keyword>
<dbReference type="Gene3D" id="2.170.190.11">
    <property type="entry name" value="Molybdopterin biosynthesis moea protein, domain 3"/>
    <property type="match status" value="1"/>
</dbReference>
<dbReference type="InterPro" id="IPR036135">
    <property type="entry name" value="MoeA_linker/N_sf"/>
</dbReference>
<dbReference type="Pfam" id="PF03453">
    <property type="entry name" value="MoeA_N"/>
    <property type="match status" value="1"/>
</dbReference>
<dbReference type="InterPro" id="IPR005110">
    <property type="entry name" value="MoeA_linker/N"/>
</dbReference>
<keyword evidence="6 11" id="KW-0808">Transferase</keyword>
<dbReference type="InterPro" id="IPR036688">
    <property type="entry name" value="MoeA_C_domain_IV_sf"/>
</dbReference>
<dbReference type="NCBIfam" id="NF045515">
    <property type="entry name" value="Glp_gephyrin"/>
    <property type="match status" value="1"/>
</dbReference>
<gene>
    <name evidence="13" type="ORF">MPL3356_160161</name>
</gene>
<dbReference type="InterPro" id="IPR038987">
    <property type="entry name" value="MoeA-like"/>
</dbReference>
<sequence>MALVPVAEALERLLDGAAPLPGESIPLADAAARVLAEPVVALRTQPPFNASAMDGYAARAADVASAPAQLEVIGTAPAGRGFSGTVGEGQAVRIFTGAPLPEGADTIVIQENVRDRGNGRIEVTEPTAQARNVRRRGLDFGEGDVLLEKGRVLDAAALSLAASANHPALNVVRRPLVAIIATGDELLPPGSALGPDQIISSNAYGVAAAAQSVGARALDLGIAADRKEAIAALVRKAVEANADVIVTLGGASVGDHDLIHDVLTGEGMKLDFWKIAMRPGKPLMFGRLGNVRCIGLPGNPVASIVCSQLFLKPLLARLGGRDHRQDVRAARLGAAMQANDLRQDYVRAVVREDGGTLVATPFSIQDSSMLRMLADANGLIVREPFAPAAETGAECSVLMLR</sequence>
<dbReference type="EC" id="2.10.1.1" evidence="11"/>
<dbReference type="Pfam" id="PF03454">
    <property type="entry name" value="MoeA_C"/>
    <property type="match status" value="1"/>
</dbReference>
<comment type="function">
    <text evidence="2 11">Catalyzes the insertion of molybdate into adenylated molybdopterin with the concomitant release of AMP.</text>
</comment>